<evidence type="ECO:0000256" key="1">
    <source>
        <dbReference type="SAM" id="MobiDB-lite"/>
    </source>
</evidence>
<accession>A0A9X0A2S3</accession>
<comment type="caution">
    <text evidence="2">The sequence shown here is derived from an EMBL/GenBank/DDBJ whole genome shotgun (WGS) entry which is preliminary data.</text>
</comment>
<name>A0A9X0A2S3_9CNID</name>
<evidence type="ECO:0000313" key="3">
    <source>
        <dbReference type="Proteomes" id="UP001163046"/>
    </source>
</evidence>
<dbReference type="AlphaFoldDB" id="A0A9X0A2S3"/>
<feature type="region of interest" description="Disordered" evidence="1">
    <location>
        <begin position="1"/>
        <end position="29"/>
    </location>
</feature>
<sequence>MSEQHSSLHNKYKETAQTMPEKAGNRRKSSTSFLTRCLLEEYAKLETEAAECKTLYEKAYIGAYGSKDPLLSQVLRDVLPRDSAVDLFSPRRRDICQAFVSFFG</sequence>
<dbReference type="Proteomes" id="UP001163046">
    <property type="component" value="Unassembled WGS sequence"/>
</dbReference>
<evidence type="ECO:0000313" key="2">
    <source>
        <dbReference type="EMBL" id="KAJ7392391.1"/>
    </source>
</evidence>
<dbReference type="EMBL" id="MU825401">
    <property type="protein sequence ID" value="KAJ7392391.1"/>
    <property type="molecule type" value="Genomic_DNA"/>
</dbReference>
<proteinExistence type="predicted"/>
<protein>
    <submittedName>
        <fullName evidence="2">Uncharacterized protein</fullName>
    </submittedName>
</protein>
<reference evidence="2" key="1">
    <citation type="submission" date="2023-01" db="EMBL/GenBank/DDBJ databases">
        <title>Genome assembly of the deep-sea coral Lophelia pertusa.</title>
        <authorList>
            <person name="Herrera S."/>
            <person name="Cordes E."/>
        </authorList>
    </citation>
    <scope>NUCLEOTIDE SEQUENCE</scope>
    <source>
        <strain evidence="2">USNM1676648</strain>
        <tissue evidence="2">Polyp</tissue>
    </source>
</reference>
<organism evidence="2 3">
    <name type="scientific">Desmophyllum pertusum</name>
    <dbReference type="NCBI Taxonomy" id="174260"/>
    <lineage>
        <taxon>Eukaryota</taxon>
        <taxon>Metazoa</taxon>
        <taxon>Cnidaria</taxon>
        <taxon>Anthozoa</taxon>
        <taxon>Hexacorallia</taxon>
        <taxon>Scleractinia</taxon>
        <taxon>Caryophylliina</taxon>
        <taxon>Caryophylliidae</taxon>
        <taxon>Desmophyllum</taxon>
    </lineage>
</organism>
<gene>
    <name evidence="2" type="ORF">OS493_012053</name>
</gene>
<keyword evidence="3" id="KW-1185">Reference proteome</keyword>